<dbReference type="Gene3D" id="3.30.1460.40">
    <property type="entry name" value="[NiFe]-hydrogenase assembly chaperone, HybE"/>
    <property type="match status" value="1"/>
</dbReference>
<reference evidence="2" key="1">
    <citation type="submission" date="2016-07" db="EMBL/GenBank/DDBJ databases">
        <authorList>
            <person name="Florea S."/>
            <person name="Webb J.S."/>
            <person name="Jaromczyk J."/>
            <person name="Schardl C.L."/>
        </authorList>
    </citation>
    <scope>NUCLEOTIDE SEQUENCE [LARGE SCALE GENOMIC DNA]</scope>
    <source>
        <strain evidence="2">MV-1</strain>
    </source>
</reference>
<name>A0A1E5Q4Y6_9PROT</name>
<accession>A0A1E5Q4Y6</accession>
<dbReference type="EMBL" id="MCGG01000052">
    <property type="protein sequence ID" value="OEJ65337.1"/>
    <property type="molecule type" value="Genomic_DNA"/>
</dbReference>
<dbReference type="Proteomes" id="UP000095347">
    <property type="component" value="Unassembled WGS sequence"/>
</dbReference>
<sequence>MKSPEQLAIDVQQAFDVILRENMTGLPIVNTMLEVETVGFMEHDGRVVGIIVTPWLMTLAVFPGDDEDWSNVTVGTKRSFTFPARAYDFMANEIDGVGPFYGFALHSPMNDFEHQPHAVAGAVAFLEVLMVENEHPEDELDEKRLAMFLDGETMESIKKKECAAANPVVDGETTLDKTRPKEMGRRAFLSGGVRTGSRPLV</sequence>
<evidence type="ECO:0000313" key="1">
    <source>
        <dbReference type="EMBL" id="OEJ65337.1"/>
    </source>
</evidence>
<dbReference type="STRING" id="28181.BEN30_14560"/>
<comment type="caution">
    <text evidence="1">The sequence shown here is derived from an EMBL/GenBank/DDBJ whole genome shotgun (WGS) entry which is preliminary data.</text>
</comment>
<gene>
    <name evidence="1" type="ORF">BEN30_14560</name>
</gene>
<evidence type="ECO:0000313" key="2">
    <source>
        <dbReference type="Proteomes" id="UP000095347"/>
    </source>
</evidence>
<proteinExistence type="predicted"/>
<organism evidence="1 2">
    <name type="scientific">Magnetovibrio blakemorei</name>
    <dbReference type="NCBI Taxonomy" id="28181"/>
    <lineage>
        <taxon>Bacteria</taxon>
        <taxon>Pseudomonadati</taxon>
        <taxon>Pseudomonadota</taxon>
        <taxon>Alphaproteobacteria</taxon>
        <taxon>Rhodospirillales</taxon>
        <taxon>Magnetovibrionaceae</taxon>
        <taxon>Magnetovibrio</taxon>
    </lineage>
</organism>
<protein>
    <submittedName>
        <fullName evidence="1">Uncharacterized protein</fullName>
    </submittedName>
</protein>
<dbReference type="RefSeq" id="WP_069958796.1">
    <property type="nucleotide sequence ID" value="NZ_MCGG01000052.1"/>
</dbReference>
<dbReference type="OrthoDB" id="9808980at2"/>
<dbReference type="InterPro" id="IPR023994">
    <property type="entry name" value="NiFe-hyd_HybE"/>
</dbReference>
<dbReference type="Pfam" id="PF11939">
    <property type="entry name" value="NiFe-hyd_HybE"/>
    <property type="match status" value="1"/>
</dbReference>
<dbReference type="AlphaFoldDB" id="A0A1E5Q4Y6"/>
<dbReference type="NCBIfam" id="TIGR03993">
    <property type="entry name" value="hydrog_HybE"/>
    <property type="match status" value="1"/>
</dbReference>
<keyword evidence="2" id="KW-1185">Reference proteome</keyword>
<dbReference type="InterPro" id="IPR038530">
    <property type="entry name" value="NiFe-hyd_HybE_sf"/>
</dbReference>